<reference evidence="1" key="1">
    <citation type="journal article" date="2020" name="Stud. Mycol.">
        <title>101 Dothideomycetes genomes: a test case for predicting lifestyles and emergence of pathogens.</title>
        <authorList>
            <person name="Haridas S."/>
            <person name="Albert R."/>
            <person name="Binder M."/>
            <person name="Bloem J."/>
            <person name="Labutti K."/>
            <person name="Salamov A."/>
            <person name="Andreopoulos B."/>
            <person name="Baker S."/>
            <person name="Barry K."/>
            <person name="Bills G."/>
            <person name="Bluhm B."/>
            <person name="Cannon C."/>
            <person name="Castanera R."/>
            <person name="Culley D."/>
            <person name="Daum C."/>
            <person name="Ezra D."/>
            <person name="Gonzalez J."/>
            <person name="Henrissat B."/>
            <person name="Kuo A."/>
            <person name="Liang C."/>
            <person name="Lipzen A."/>
            <person name="Lutzoni F."/>
            <person name="Magnuson J."/>
            <person name="Mondo S."/>
            <person name="Nolan M."/>
            <person name="Ohm R."/>
            <person name="Pangilinan J."/>
            <person name="Park H.-J."/>
            <person name="Ramirez L."/>
            <person name="Alfaro M."/>
            <person name="Sun H."/>
            <person name="Tritt A."/>
            <person name="Yoshinaga Y."/>
            <person name="Zwiers L.-H."/>
            <person name="Turgeon B."/>
            <person name="Goodwin S."/>
            <person name="Spatafora J."/>
            <person name="Crous P."/>
            <person name="Grigoriev I."/>
        </authorList>
    </citation>
    <scope>NUCLEOTIDE SEQUENCE</scope>
    <source>
        <strain evidence="1">CBS 175.79</strain>
    </source>
</reference>
<keyword evidence="2" id="KW-1185">Reference proteome</keyword>
<name>A0A6A5XRB6_9PLEO</name>
<proteinExistence type="predicted"/>
<sequence>MMKIIPVDEPSPLKPKDFWYPKREDQYPAMANERRYRPIPMMKYNCIMFRERRLGFWASTAAALVRQYVIASCLHCTLTKANRCRVHLLDLRGAMMSIITNGTRLVRNIVLVFVHVEQSLHTRATGSLYMPPCLASSPQTNPRKPGYALRILLAYFPDDHSSYKVPHIGPTFTPRFGKGPTLCLRRWYQFKKTIPYKWPNLFSNIERASSTLELVETSSRVRFLIQSGQRKNSQ</sequence>
<evidence type="ECO:0000313" key="2">
    <source>
        <dbReference type="Proteomes" id="UP000799778"/>
    </source>
</evidence>
<dbReference type="EMBL" id="ML978069">
    <property type="protein sequence ID" value="KAF2015828.1"/>
    <property type="molecule type" value="Genomic_DNA"/>
</dbReference>
<gene>
    <name evidence="1" type="ORF">BU24DRAFT_185713</name>
</gene>
<dbReference type="RefSeq" id="XP_033384167.1">
    <property type="nucleotide sequence ID" value="XM_033521668.1"/>
</dbReference>
<accession>A0A6A5XRB6</accession>
<dbReference type="AlphaFoldDB" id="A0A6A5XRB6"/>
<organism evidence="1 2">
    <name type="scientific">Aaosphaeria arxii CBS 175.79</name>
    <dbReference type="NCBI Taxonomy" id="1450172"/>
    <lineage>
        <taxon>Eukaryota</taxon>
        <taxon>Fungi</taxon>
        <taxon>Dikarya</taxon>
        <taxon>Ascomycota</taxon>
        <taxon>Pezizomycotina</taxon>
        <taxon>Dothideomycetes</taxon>
        <taxon>Pleosporomycetidae</taxon>
        <taxon>Pleosporales</taxon>
        <taxon>Pleosporales incertae sedis</taxon>
        <taxon>Aaosphaeria</taxon>
    </lineage>
</organism>
<protein>
    <submittedName>
        <fullName evidence="1">Uncharacterized protein</fullName>
    </submittedName>
</protein>
<dbReference type="Proteomes" id="UP000799778">
    <property type="component" value="Unassembled WGS sequence"/>
</dbReference>
<evidence type="ECO:0000313" key="1">
    <source>
        <dbReference type="EMBL" id="KAF2015828.1"/>
    </source>
</evidence>
<dbReference type="GeneID" id="54279065"/>